<dbReference type="GO" id="GO:0005524">
    <property type="term" value="F:ATP binding"/>
    <property type="evidence" value="ECO:0007669"/>
    <property type="project" value="UniProtKB-KW"/>
</dbReference>
<dbReference type="Proteomes" id="UP000012317">
    <property type="component" value="Unassembled WGS sequence"/>
</dbReference>
<dbReference type="STRING" id="1189619.pgond44_03850"/>
<dbReference type="PANTHER" id="PTHR43065:SF10">
    <property type="entry name" value="PEROXIDE STRESS-ACTIVATED HISTIDINE KINASE MAK3"/>
    <property type="match status" value="1"/>
</dbReference>
<evidence type="ECO:0000256" key="6">
    <source>
        <dbReference type="ARBA" id="ARBA00022777"/>
    </source>
</evidence>
<name>N1WMX2_9FLAO</name>
<reference evidence="11 12" key="1">
    <citation type="journal article" date="2014" name="Genome Biol. Evol.">
        <title>Extensive gene acquisition in the extremely psychrophilic bacterial species Psychroflexus torquis and the link to sea-ice ecosystem specialism.</title>
        <authorList>
            <person name="Feng S."/>
            <person name="Powell S.M."/>
            <person name="Wilson R."/>
            <person name="Bowman J.P."/>
        </authorList>
    </citation>
    <scope>NUCLEOTIDE SEQUENCE [LARGE SCALE GENOMIC DNA]</scope>
    <source>
        <strain evidence="11 12">ACAM 44</strain>
    </source>
</reference>
<keyword evidence="5" id="KW-0547">Nucleotide-binding</keyword>
<proteinExistence type="predicted"/>
<evidence type="ECO:0000256" key="8">
    <source>
        <dbReference type="ARBA" id="ARBA00023012"/>
    </source>
</evidence>
<organism evidence="11 12">
    <name type="scientific">Psychroflexus gondwanensis ACAM 44</name>
    <dbReference type="NCBI Taxonomy" id="1189619"/>
    <lineage>
        <taxon>Bacteria</taxon>
        <taxon>Pseudomonadati</taxon>
        <taxon>Bacteroidota</taxon>
        <taxon>Flavobacteriia</taxon>
        <taxon>Flavobacteriales</taxon>
        <taxon>Flavobacteriaceae</taxon>
        <taxon>Psychroflexus</taxon>
    </lineage>
</organism>
<dbReference type="SMART" id="SM00387">
    <property type="entry name" value="HATPase_c"/>
    <property type="match status" value="1"/>
</dbReference>
<keyword evidence="6 11" id="KW-0418">Kinase</keyword>
<keyword evidence="9" id="KW-0812">Transmembrane</keyword>
<dbReference type="Gene3D" id="1.10.287.130">
    <property type="match status" value="1"/>
</dbReference>
<dbReference type="InterPro" id="IPR004358">
    <property type="entry name" value="Sig_transdc_His_kin-like_C"/>
</dbReference>
<dbReference type="CDD" id="cd00082">
    <property type="entry name" value="HisKA"/>
    <property type="match status" value="1"/>
</dbReference>
<evidence type="ECO:0000256" key="1">
    <source>
        <dbReference type="ARBA" id="ARBA00000085"/>
    </source>
</evidence>
<dbReference type="SUPFAM" id="SSF47384">
    <property type="entry name" value="Homodimeric domain of signal transducing histidine kinase"/>
    <property type="match status" value="1"/>
</dbReference>
<dbReference type="PROSITE" id="PS50109">
    <property type="entry name" value="HIS_KIN"/>
    <property type="match status" value="1"/>
</dbReference>
<dbReference type="PANTHER" id="PTHR43065">
    <property type="entry name" value="SENSOR HISTIDINE KINASE"/>
    <property type="match status" value="1"/>
</dbReference>
<evidence type="ECO:0000259" key="10">
    <source>
        <dbReference type="PROSITE" id="PS50109"/>
    </source>
</evidence>
<dbReference type="InterPro" id="IPR003594">
    <property type="entry name" value="HATPase_dom"/>
</dbReference>
<dbReference type="PRINTS" id="PR00344">
    <property type="entry name" value="BCTRLSENSOR"/>
</dbReference>
<gene>
    <name evidence="11" type="ORF">pgond44_03850</name>
</gene>
<dbReference type="SUPFAM" id="SSF55874">
    <property type="entry name" value="ATPase domain of HSP90 chaperone/DNA topoisomerase II/histidine kinase"/>
    <property type="match status" value="1"/>
</dbReference>
<feature type="transmembrane region" description="Helical" evidence="9">
    <location>
        <begin position="50"/>
        <end position="75"/>
    </location>
</feature>
<evidence type="ECO:0000313" key="11">
    <source>
        <dbReference type="EMBL" id="EMY81646.1"/>
    </source>
</evidence>
<dbReference type="PATRIC" id="fig|1189619.4.peg.804"/>
<evidence type="ECO:0000256" key="7">
    <source>
        <dbReference type="ARBA" id="ARBA00022840"/>
    </source>
</evidence>
<evidence type="ECO:0000256" key="9">
    <source>
        <dbReference type="SAM" id="Phobius"/>
    </source>
</evidence>
<dbReference type="eggNOG" id="COG4191">
    <property type="taxonomic scope" value="Bacteria"/>
</dbReference>
<dbReference type="InterPro" id="IPR005467">
    <property type="entry name" value="His_kinase_dom"/>
</dbReference>
<feature type="domain" description="Histidine kinase" evidence="10">
    <location>
        <begin position="223"/>
        <end position="424"/>
    </location>
</feature>
<keyword evidence="3" id="KW-0597">Phosphoprotein</keyword>
<dbReference type="GO" id="GO:0000155">
    <property type="term" value="F:phosphorelay sensor kinase activity"/>
    <property type="evidence" value="ECO:0007669"/>
    <property type="project" value="InterPro"/>
</dbReference>
<feature type="transmembrane region" description="Helical" evidence="9">
    <location>
        <begin position="185"/>
        <end position="205"/>
    </location>
</feature>
<sequence length="424" mass="49075">MCHDTKIRELLTVVSTFLENFIFKRSILHHIAFRYYCVNNQSMKFFENTVYARLFILITSFVVIGIVVWNISVFYEGVKQEEREKMRIWSSAQESINKAGEEQDLNLELEILNANNDIPMFIVDESNQFKEVNNIPENISNDSIKLRRYFESVKNQNQPIVIDLDKVGKQYLYYSDSTVLTKIKYYPFILLLIIFLLLGLIYLYYITAKNSEKNKLWAGMAKETAHQIGTPLSSLVGWMEILRSENVNPDYIKEIEKDIDRLRTITERFSKVGSKLTLESSSLNSVVEHSFNYLRDRSSKLIEFSVELPDKELTCKLNPVLLSWTIENLTKNAIDAMKGRGELSLLLFEDKNGFKIHIKDTGKGIPASKFKTIFQPGYSTKKRGWGLGLSLSKRIIEDYHHGKIRVLTSSAEKGTTFEIRLPKL</sequence>
<dbReference type="EMBL" id="APLF01000004">
    <property type="protein sequence ID" value="EMY81646.1"/>
    <property type="molecule type" value="Genomic_DNA"/>
</dbReference>
<comment type="catalytic activity">
    <reaction evidence="1">
        <text>ATP + protein L-histidine = ADP + protein N-phospho-L-histidine.</text>
        <dbReference type="EC" id="2.7.13.3"/>
    </reaction>
</comment>
<evidence type="ECO:0000256" key="2">
    <source>
        <dbReference type="ARBA" id="ARBA00012438"/>
    </source>
</evidence>
<accession>N1WMX2</accession>
<protein>
    <recommendedName>
        <fullName evidence="2">histidine kinase</fullName>
        <ecNumber evidence="2">2.7.13.3</ecNumber>
    </recommendedName>
</protein>
<evidence type="ECO:0000256" key="5">
    <source>
        <dbReference type="ARBA" id="ARBA00022741"/>
    </source>
</evidence>
<dbReference type="Pfam" id="PF02518">
    <property type="entry name" value="HATPase_c"/>
    <property type="match status" value="1"/>
</dbReference>
<evidence type="ECO:0000256" key="3">
    <source>
        <dbReference type="ARBA" id="ARBA00022553"/>
    </source>
</evidence>
<dbReference type="InterPro" id="IPR036097">
    <property type="entry name" value="HisK_dim/P_sf"/>
</dbReference>
<keyword evidence="8" id="KW-0902">Two-component regulatory system</keyword>
<comment type="caution">
    <text evidence="11">The sequence shown here is derived from an EMBL/GenBank/DDBJ whole genome shotgun (WGS) entry which is preliminary data.</text>
</comment>
<keyword evidence="12" id="KW-1185">Reference proteome</keyword>
<dbReference type="InterPro" id="IPR003661">
    <property type="entry name" value="HisK_dim/P_dom"/>
</dbReference>
<dbReference type="AlphaFoldDB" id="N1WMX2"/>
<dbReference type="EC" id="2.7.13.3" evidence="2"/>
<keyword evidence="9" id="KW-0472">Membrane</keyword>
<evidence type="ECO:0000313" key="12">
    <source>
        <dbReference type="Proteomes" id="UP000012317"/>
    </source>
</evidence>
<dbReference type="InterPro" id="IPR036890">
    <property type="entry name" value="HATPase_C_sf"/>
</dbReference>
<keyword evidence="4" id="KW-0808">Transferase</keyword>
<keyword evidence="9" id="KW-1133">Transmembrane helix</keyword>
<evidence type="ECO:0000256" key="4">
    <source>
        <dbReference type="ARBA" id="ARBA00022679"/>
    </source>
</evidence>
<dbReference type="Gene3D" id="3.30.565.10">
    <property type="entry name" value="Histidine kinase-like ATPase, C-terminal domain"/>
    <property type="match status" value="1"/>
</dbReference>
<keyword evidence="7" id="KW-0067">ATP-binding</keyword>
<dbReference type="Pfam" id="PF00512">
    <property type="entry name" value="HisKA"/>
    <property type="match status" value="1"/>
</dbReference>